<evidence type="ECO:0000313" key="7">
    <source>
        <dbReference type="Proteomes" id="UP000033710"/>
    </source>
</evidence>
<dbReference type="InterPro" id="IPR036812">
    <property type="entry name" value="NAD(P)_OxRdtase_dom_sf"/>
</dbReference>
<accession>A0A0F2LXX7</accession>
<comment type="caution">
    <text evidence="6">The sequence shown here is derived from an EMBL/GenBank/DDBJ whole genome shotgun (WGS) entry which is preliminary data.</text>
</comment>
<protein>
    <recommendedName>
        <fullName evidence="4">Aldo-keto reductase ausK</fullName>
    </recommendedName>
</protein>
<evidence type="ECO:0000256" key="3">
    <source>
        <dbReference type="ARBA" id="ARBA00038157"/>
    </source>
</evidence>
<dbReference type="GO" id="GO:0016491">
    <property type="term" value="F:oxidoreductase activity"/>
    <property type="evidence" value="ECO:0007669"/>
    <property type="project" value="UniProtKB-KW"/>
</dbReference>
<evidence type="ECO:0000259" key="5">
    <source>
        <dbReference type="Pfam" id="PF00248"/>
    </source>
</evidence>
<comment type="similarity">
    <text evidence="3">Belongs to the aldo/keto reductase family. Aldo/keto reductase 2 subfamily.</text>
</comment>
<dbReference type="VEuPathDB" id="FungiDB:SPSK_01149"/>
<dbReference type="EMBL" id="AXCR01000011">
    <property type="protein sequence ID" value="KJR81345.1"/>
    <property type="molecule type" value="Genomic_DNA"/>
</dbReference>
<dbReference type="OrthoDB" id="48988at2759"/>
<feature type="domain" description="NADP-dependent oxidoreductase" evidence="5">
    <location>
        <begin position="102"/>
        <end position="413"/>
    </location>
</feature>
<dbReference type="Proteomes" id="UP000033710">
    <property type="component" value="Unassembled WGS sequence"/>
</dbReference>
<dbReference type="InterPro" id="IPR023210">
    <property type="entry name" value="NADP_OxRdtase_dom"/>
</dbReference>
<dbReference type="Gene3D" id="3.20.20.100">
    <property type="entry name" value="NADP-dependent oxidoreductase domain"/>
    <property type="match status" value="1"/>
</dbReference>
<dbReference type="AlphaFoldDB" id="A0A0F2LXX7"/>
<dbReference type="Pfam" id="PF00248">
    <property type="entry name" value="Aldo_ket_red"/>
    <property type="match status" value="1"/>
</dbReference>
<organism evidence="6 7">
    <name type="scientific">Sporothrix schenckii 1099-18</name>
    <dbReference type="NCBI Taxonomy" id="1397361"/>
    <lineage>
        <taxon>Eukaryota</taxon>
        <taxon>Fungi</taxon>
        <taxon>Dikarya</taxon>
        <taxon>Ascomycota</taxon>
        <taxon>Pezizomycotina</taxon>
        <taxon>Sordariomycetes</taxon>
        <taxon>Sordariomycetidae</taxon>
        <taxon>Ophiostomatales</taxon>
        <taxon>Ophiostomataceae</taxon>
        <taxon>Sporothrix</taxon>
    </lineage>
</organism>
<keyword evidence="2" id="KW-0560">Oxidoreductase</keyword>
<name>A0A0F2LXX7_SPOSC</name>
<dbReference type="GeneID" id="27663357"/>
<dbReference type="InterPro" id="IPR050523">
    <property type="entry name" value="AKR_Detox_Biosynth"/>
</dbReference>
<evidence type="ECO:0000256" key="4">
    <source>
        <dbReference type="ARBA" id="ARBA00073126"/>
    </source>
</evidence>
<evidence type="ECO:0000256" key="1">
    <source>
        <dbReference type="ARBA" id="ARBA00004721"/>
    </source>
</evidence>
<dbReference type="KEGG" id="ssck:SPSK_01149"/>
<reference evidence="6 7" key="2">
    <citation type="journal article" date="2015" name="Eukaryot. Cell">
        <title>Asexual propagation of a virulent clone complex in a human and feline outbreak of sporotrichosis.</title>
        <authorList>
            <person name="Teixeira Mde M."/>
            <person name="Rodrigues A.M."/>
            <person name="Tsui C.K."/>
            <person name="de Almeida L.G."/>
            <person name="Van Diepeningen A.D."/>
            <person name="van den Ende B.G."/>
            <person name="Fernandes G.F."/>
            <person name="Kano R."/>
            <person name="Hamelin R.C."/>
            <person name="Lopes-Bezerra L.M."/>
            <person name="Vasconcelos A.T."/>
            <person name="de Hoog S."/>
            <person name="de Camargo Z.P."/>
            <person name="Felipe M.S."/>
        </authorList>
    </citation>
    <scope>NUCLEOTIDE SEQUENCE [LARGE SCALE GENOMIC DNA]</scope>
    <source>
        <strain evidence="6 7">1099-18</strain>
    </source>
</reference>
<evidence type="ECO:0000256" key="2">
    <source>
        <dbReference type="ARBA" id="ARBA00023002"/>
    </source>
</evidence>
<reference evidence="6 7" key="1">
    <citation type="journal article" date="2014" name="BMC Genomics">
        <title>Comparative genomics of the major fungal agents of human and animal Sporotrichosis: Sporothrix schenckii and Sporothrix brasiliensis.</title>
        <authorList>
            <person name="Teixeira M.M."/>
            <person name="de Almeida L.G."/>
            <person name="Kubitschek-Barreira P."/>
            <person name="Alves F.L."/>
            <person name="Kioshima E.S."/>
            <person name="Abadio A.K."/>
            <person name="Fernandes L."/>
            <person name="Derengowski L.S."/>
            <person name="Ferreira K.S."/>
            <person name="Souza R.C."/>
            <person name="Ruiz J.C."/>
            <person name="de Andrade N.C."/>
            <person name="Paes H.C."/>
            <person name="Nicola A.M."/>
            <person name="Albuquerque P."/>
            <person name="Gerber A.L."/>
            <person name="Martins V.P."/>
            <person name="Peconick L.D."/>
            <person name="Neto A.V."/>
            <person name="Chaucanez C.B."/>
            <person name="Silva P.A."/>
            <person name="Cunha O.L."/>
            <person name="de Oliveira F.F."/>
            <person name="dos Santos T.C."/>
            <person name="Barros A.L."/>
            <person name="Soares M.A."/>
            <person name="de Oliveira L.M."/>
            <person name="Marini M.M."/>
            <person name="Villalobos-Duno H."/>
            <person name="Cunha M.M."/>
            <person name="de Hoog S."/>
            <person name="da Silveira J.F."/>
            <person name="Henrissat B."/>
            <person name="Nino-Vega G.A."/>
            <person name="Cisalpino P.S."/>
            <person name="Mora-Montes H.M."/>
            <person name="Almeida S.R."/>
            <person name="Stajich J.E."/>
            <person name="Lopes-Bezerra L.M."/>
            <person name="Vasconcelos A.T."/>
            <person name="Felipe M.S."/>
        </authorList>
    </citation>
    <scope>NUCLEOTIDE SEQUENCE [LARGE SCALE GENOMIC DNA]</scope>
    <source>
        <strain evidence="6 7">1099-18</strain>
    </source>
</reference>
<comment type="pathway">
    <text evidence="1">Secondary metabolite biosynthesis; terpenoid biosynthesis.</text>
</comment>
<gene>
    <name evidence="6" type="ORF">SPSK_01149</name>
</gene>
<dbReference type="FunFam" id="3.20.20.100:FF:000024">
    <property type="entry name" value="Aryl-alcohol dehydrogenase"/>
    <property type="match status" value="1"/>
</dbReference>
<proteinExistence type="inferred from homology"/>
<dbReference type="PANTHER" id="PTHR43364:SF2">
    <property type="entry name" value="ARYL-ALCOHOL DEHYDROGENASE AAD10-RELATED"/>
    <property type="match status" value="1"/>
</dbReference>
<dbReference type="SUPFAM" id="SSF51430">
    <property type="entry name" value="NAD(P)-linked oxidoreductase"/>
    <property type="match status" value="1"/>
</dbReference>
<dbReference type="RefSeq" id="XP_016584021.1">
    <property type="nucleotide sequence ID" value="XM_016728080.1"/>
</dbReference>
<sequence>MIRGHLVAKELVYRSIEGITKFKAIVISNTGQHRTSSYIATAPQLRIVPLLSQPTPISPTSSHLTLPTYTMPKLFDPAPEPVSELGHYRILSTTSSLRVSLLALGAMSIGDAWNDFMGSMDKEASFKLLDGYVAKGGNFIDTANNYQNEQSETWLGEWMAARQNRDQIVLATKFTSDYRCYDVGKNKSPNNSGNGRRSMRNSLKDSLRKLQTDYVDIFYLHWWDYSTSIPEIMDGLHALVQSGQVMYLGVSDTPAWLVSAANTYAEAHGKTPFSIYQGRWNVMIRDMERDIIPMARHFGMAIAPWDVLGGGKFQSKEAMAKRAAQGEGLRTLFDTPTAGRQSDEERAFSEALAKVAGEHGVTSVTTIALAYVLSKAPRVFPVLGGRKLEHWDDNIKALSIKLTDKQIEYLESVKPFDYGFPHDFTGRDPLITGVSTGQVAMGSKVDYSQPLTRRI</sequence>
<dbReference type="PANTHER" id="PTHR43364">
    <property type="entry name" value="NADH-SPECIFIC METHYLGLYOXAL REDUCTASE-RELATED"/>
    <property type="match status" value="1"/>
</dbReference>
<evidence type="ECO:0000313" key="6">
    <source>
        <dbReference type="EMBL" id="KJR81345.1"/>
    </source>
</evidence>